<accession>A0A0K2VI58</accession>
<reference evidence="1" key="1">
    <citation type="submission" date="2014-05" db="EMBL/GenBank/DDBJ databases">
        <authorList>
            <person name="Chronopoulou M."/>
        </authorList>
    </citation>
    <scope>NUCLEOTIDE SEQUENCE</scope>
    <source>
        <tissue evidence="1">Whole organism</tissue>
    </source>
</reference>
<evidence type="ECO:0000313" key="1">
    <source>
        <dbReference type="EMBL" id="CDW50030.1"/>
    </source>
</evidence>
<proteinExistence type="predicted"/>
<sequence length="161" mass="18401">MLYKFCLQNVENVLRVRPSCSNHCHPPCRPCDQRDHRLSQVSSTTVYKVAKEFGRLQLEDKISTSKRVNPLIQAILDKIGFQIIRRCSGLKKIAPWTAIFRTISCGPSWRGSPTSVLTTIWLRSSIIEALSNMNKNHMIKVCSRFRSRLEALVEAEGGWIE</sequence>
<protein>
    <submittedName>
        <fullName evidence="1">Uncharacterized protein</fullName>
    </submittedName>
</protein>
<organism evidence="1">
    <name type="scientific">Lepeophtheirus salmonis</name>
    <name type="common">Salmon louse</name>
    <name type="synonym">Caligus salmonis</name>
    <dbReference type="NCBI Taxonomy" id="72036"/>
    <lineage>
        <taxon>Eukaryota</taxon>
        <taxon>Metazoa</taxon>
        <taxon>Ecdysozoa</taxon>
        <taxon>Arthropoda</taxon>
        <taxon>Crustacea</taxon>
        <taxon>Multicrustacea</taxon>
        <taxon>Hexanauplia</taxon>
        <taxon>Copepoda</taxon>
        <taxon>Siphonostomatoida</taxon>
        <taxon>Caligidae</taxon>
        <taxon>Lepeophtheirus</taxon>
    </lineage>
</organism>
<dbReference type="EMBL" id="HACA01032669">
    <property type="protein sequence ID" value="CDW50030.1"/>
    <property type="molecule type" value="Transcribed_RNA"/>
</dbReference>
<name>A0A0K2VI58_LEPSM</name>
<dbReference type="AlphaFoldDB" id="A0A0K2VI58"/>